<dbReference type="KEGG" id="bqy:MUS_4444"/>
<keyword evidence="1" id="KW-0670">Pyruvate</keyword>
<dbReference type="EMBL" id="CP003332">
    <property type="protein sequence ID" value="AFJ64273.1"/>
    <property type="molecule type" value="Genomic_DNA"/>
</dbReference>
<reference evidence="1 2" key="1">
    <citation type="journal article" date="2012" name="J. Biotechnol.">
        <title>Genome sequence of the plant growth promoting strain Bacillus amyloliquefaciens subsp. plantarum B9601-Y2 and expression of mersacidin and other secondary metabolites.</title>
        <authorList>
            <person name="He P."/>
            <person name="Hao K."/>
            <person name="Blom J."/>
            <person name="Ruckert C."/>
            <person name="Vater J."/>
            <person name="Mao Z."/>
            <person name="Wu Y."/>
            <person name="Hou M."/>
            <person name="He P."/>
            <person name="He Y."/>
            <person name="Borriss R."/>
        </authorList>
    </citation>
    <scope>NUCLEOTIDE SEQUENCE [LARGE SCALE GENOMIC DNA]</scope>
    <source>
        <strain evidence="1">Y2</strain>
    </source>
</reference>
<keyword evidence="1" id="KW-0436">Ligase</keyword>
<evidence type="ECO:0000313" key="1">
    <source>
        <dbReference type="EMBL" id="AFJ64273.1"/>
    </source>
</evidence>
<name>I2CC99_BACAY</name>
<dbReference type="HOGENOM" id="CLU_2165785_0_0_9"/>
<dbReference type="KEGG" id="bya:BANAU_3931"/>
<dbReference type="Proteomes" id="UP000002878">
    <property type="component" value="Chromosome"/>
</dbReference>
<dbReference type="GO" id="GO:0004736">
    <property type="term" value="F:pyruvate carboxylase activity"/>
    <property type="evidence" value="ECO:0007669"/>
    <property type="project" value="UniProtKB-EC"/>
</dbReference>
<organism evidence="1 2">
    <name type="scientific">Bacillus amyloliquefaciens (strain Y2)</name>
    <name type="common">Bacillus amyloliquefaciens subsp. plantarum (strain B9601-Y2)</name>
    <dbReference type="NCBI Taxonomy" id="1155777"/>
    <lineage>
        <taxon>Bacteria</taxon>
        <taxon>Bacillati</taxon>
        <taxon>Bacillota</taxon>
        <taxon>Bacilli</taxon>
        <taxon>Bacillales</taxon>
        <taxon>Bacillaceae</taxon>
        <taxon>Bacillus</taxon>
        <taxon>Bacillus amyloliquefaciens group</taxon>
    </lineage>
</organism>
<dbReference type="AlphaFoldDB" id="I2CC99"/>
<gene>
    <name evidence="1" type="primary">pyc</name>
    <name evidence="1" type="ORF">MUS_4444</name>
</gene>
<protein>
    <submittedName>
        <fullName evidence="1">Pyruvate carboxylase</fullName>
        <ecNumber evidence="1">6.4.1.1</ecNumber>
    </submittedName>
</protein>
<dbReference type="EC" id="6.4.1.1" evidence="1"/>
<accession>I2CC99</accession>
<dbReference type="PATRIC" id="fig|1126211.3.peg.4229"/>
<evidence type="ECO:0000313" key="2">
    <source>
        <dbReference type="Proteomes" id="UP000002878"/>
    </source>
</evidence>
<sequence>MKHEHAAVVLDFSANGIGIIRSLARRGIDVYAFDTEGPYRIGKSRLADCGICPSPLTEEEELLTFLTDFGKRFQAKPVLYAGSDDYAGFISKFRETLAGFFYFCSRATLC</sequence>
<proteinExistence type="predicted"/>